<feature type="compositionally biased region" description="Low complexity" evidence="4">
    <location>
        <begin position="1531"/>
        <end position="1545"/>
    </location>
</feature>
<evidence type="ECO:0000313" key="8">
    <source>
        <dbReference type="Proteomes" id="UP001295684"/>
    </source>
</evidence>
<evidence type="ECO:0000256" key="2">
    <source>
        <dbReference type="ARBA" id="ARBA00022737"/>
    </source>
</evidence>
<evidence type="ECO:0008006" key="9">
    <source>
        <dbReference type="Google" id="ProtNLM"/>
    </source>
</evidence>
<dbReference type="PANTHER" id="PTHR38934">
    <property type="entry name" value="HYPHALLY REGULATED CELL WALL PROTEIN 1"/>
    <property type="match status" value="1"/>
</dbReference>
<feature type="transmembrane region" description="Helical" evidence="5">
    <location>
        <begin position="1087"/>
        <end position="1111"/>
    </location>
</feature>
<dbReference type="Pfam" id="PF13948">
    <property type="entry name" value="DUF4215"/>
    <property type="match status" value="3"/>
</dbReference>
<dbReference type="EMBL" id="CAMPGE010026405">
    <property type="protein sequence ID" value="CAI2384093.1"/>
    <property type="molecule type" value="Genomic_DNA"/>
</dbReference>
<keyword evidence="3" id="KW-1015">Disulfide bond</keyword>
<gene>
    <name evidence="7" type="ORF">ECRASSUSDP1_LOCUS25614</name>
</gene>
<proteinExistence type="predicted"/>
<feature type="transmembrane region" description="Helical" evidence="5">
    <location>
        <begin position="1364"/>
        <end position="1382"/>
    </location>
</feature>
<evidence type="ECO:0000256" key="6">
    <source>
        <dbReference type="SAM" id="SignalP"/>
    </source>
</evidence>
<evidence type="ECO:0000256" key="5">
    <source>
        <dbReference type="SAM" id="Phobius"/>
    </source>
</evidence>
<keyword evidence="1 6" id="KW-0732">Signal</keyword>
<evidence type="ECO:0000256" key="3">
    <source>
        <dbReference type="ARBA" id="ARBA00023157"/>
    </source>
</evidence>
<sequence length="1595" mass="177062">MGKTDFITSLFLWLPLFLELCNPQTIVSNWDFTDITVAGANVYTDHNPTNDYSTMNIVRANNPRVFGNYNSQGSIYEEDRASDCSTRGNALINTGIISFTAYVYITDFTQTQYVYCKNRYTGGGAVTQAWCMGFTSATSIFVEANNNMMASNSMETFTTPFQLTLGWNLIGCYYDGNNFDPLTAVGTNYCFNVMHDGTTFQSAPIIHGTGNYTDEDIFITCVGGDKFNGGNSRSSLVGMTNQVQAYSDPITLGQMQTMVSYNCDAPCPMCLAKMAPTCQEYVKEAYVGKWDFKSDIYQNLITDEGNNGLNIQLNDDQDIDPVYVDNQGLYFNGRNHIRTSGTWLQNNVESFTYEAWIRPSNPALNGQQLFSIDNDTNAPEFSIKLNSGNIEVDMEGTTRTFPITTPVADEWTYAAVSVMKTANNLVNVCVFIGTGPESCNTIAAELDFVAAGGTFQMGSNYLGMMREAGVLDWPKRDYEFSSMVQTSGCIPWNNVPCSMCPATTGECISICDKNQYGPSCDTCLNPNCASCYSDTYNKCFECYSGYDFTYSGQSCAGVCGNGIKEDYLGEQCDDGNDSENDGCSSACLIEPGFTCSEKTPNSPSVCTRKCSYEFGFYFGFLECNDGNDDPLDGCYNCKIERGWKCEDGSPWNPDICTELCGDGINYGEHECDDDNHNNGDGCDANCNIELTDPPQWICSSGNEMAPDFCHEWCGNGIREEDPYLWNPRRNLFRLQEVTCDEGNLRSGEGCDGICRIENGFVCGGVAPDVCTEECGDRRAFYYDQCDDGNLDNGDGCRADCLMEAGYECLGGGPTLVTDCTEICGDNINNGWHTCDDGNIISGDGCSDTCQTEAGYRCEGGDNDEGDKCTEKCGDGKNAGLLPCDDYNVLDGDGCNSTCYVETGYTCTGGSATTRDYCVETCGDGVDMNTYECDDGNNDNGDGCSSTCTIEPGWGCIKGSPTYCYKAARPAIVGAGLSSDSSSLIISFNTTVKFTSAWKSSDWKVELFVPFQETVPDFYYTITPPNNEAGVNIALSYDHQLFGYNMEYIVLTFYNRHTTVETIYNTEMINEQYTYYLEGKEVSKNAEIVGTLGTLTFLLFLICIIIGIVGCILGYDVKILLDCFYTLQLIYFFPLGRFYFPTGLYKFFKAFEKLNFQGINLGVWDFTKASEANLLTVHGDIVNYNFKKMGFTTSSFIFTSIDVVLVILYLLFMTVFFRILAQMFRKTKIIRFIEITMVTGILQFILNSTCLILCMTAFLNINEWNVMTEAEVFGSVASYMYLALIVFALIMMIVFTALYWADLRKVENPEGGDTGKKMQVNSLGRKYLFMPFKDRNLMHYSYPVIFLARRILVAALFGFVKNDGFLQLLGLSLLSGMMLVYHTSYQPFVSSFRNIILTVLELAYLLICLTIFPYVYPNIKPDLFLSQADIVVGLFLPLFWLALFIPVGILLCKICGKRPKNHPIFQKDLPVDNTEGEDLRDAWITGQQKELEEEEEKAAEKVEEPGAVPENPEKAKDEETSESVESEESELQTETITITESSSSGENEGDADAFAAQRRIPSADVNLDTQAGFSTGMTGTLEAEIQKYRMQEKKLN</sequence>
<feature type="transmembrane region" description="Helical" evidence="5">
    <location>
        <begin position="1339"/>
        <end position="1358"/>
    </location>
</feature>
<protein>
    <recommendedName>
        <fullName evidence="9">Lipoprotein</fullName>
    </recommendedName>
</protein>
<reference evidence="7" key="1">
    <citation type="submission" date="2023-07" db="EMBL/GenBank/DDBJ databases">
        <authorList>
            <consortium name="AG Swart"/>
            <person name="Singh M."/>
            <person name="Singh A."/>
            <person name="Seah K."/>
            <person name="Emmerich C."/>
        </authorList>
    </citation>
    <scope>NUCLEOTIDE SEQUENCE</scope>
    <source>
        <strain evidence="7">DP1</strain>
    </source>
</reference>
<comment type="caution">
    <text evidence="7">The sequence shown here is derived from an EMBL/GenBank/DDBJ whole genome shotgun (WGS) entry which is preliminary data.</text>
</comment>
<keyword evidence="8" id="KW-1185">Reference proteome</keyword>
<evidence type="ECO:0000256" key="1">
    <source>
        <dbReference type="ARBA" id="ARBA00022729"/>
    </source>
</evidence>
<dbReference type="InterPro" id="IPR013320">
    <property type="entry name" value="ConA-like_dom_sf"/>
</dbReference>
<evidence type="ECO:0000313" key="7">
    <source>
        <dbReference type="EMBL" id="CAI2384093.1"/>
    </source>
</evidence>
<feature type="transmembrane region" description="Helical" evidence="5">
    <location>
        <begin position="1195"/>
        <end position="1219"/>
    </location>
</feature>
<feature type="region of interest" description="Disordered" evidence="4">
    <location>
        <begin position="1487"/>
        <end position="1573"/>
    </location>
</feature>
<feature type="transmembrane region" description="Helical" evidence="5">
    <location>
        <begin position="1231"/>
        <end position="1258"/>
    </location>
</feature>
<accession>A0AAD1Y3M0</accession>
<feature type="chain" id="PRO_5042267765" description="Lipoprotein" evidence="6">
    <location>
        <begin position="24"/>
        <end position="1595"/>
    </location>
</feature>
<dbReference type="SUPFAM" id="SSF49899">
    <property type="entry name" value="Concanavalin A-like lectins/glucanases"/>
    <property type="match status" value="1"/>
</dbReference>
<dbReference type="NCBIfam" id="TIGR02232">
    <property type="entry name" value="myxo_disulf_rpt"/>
    <property type="match status" value="7"/>
</dbReference>
<dbReference type="PANTHER" id="PTHR38934:SF6">
    <property type="entry name" value="CHROMOSOME UNDETERMINED SCAFFOLD_176, WHOLE GENOME SHOTGUN SEQUENCE"/>
    <property type="match status" value="1"/>
</dbReference>
<keyword evidence="5" id="KW-0472">Membrane</keyword>
<dbReference type="Gene3D" id="2.60.120.200">
    <property type="match status" value="1"/>
</dbReference>
<feature type="transmembrane region" description="Helical" evidence="5">
    <location>
        <begin position="1278"/>
        <end position="1300"/>
    </location>
</feature>
<organism evidence="7 8">
    <name type="scientific">Euplotes crassus</name>
    <dbReference type="NCBI Taxonomy" id="5936"/>
    <lineage>
        <taxon>Eukaryota</taxon>
        <taxon>Sar</taxon>
        <taxon>Alveolata</taxon>
        <taxon>Ciliophora</taxon>
        <taxon>Intramacronucleata</taxon>
        <taxon>Spirotrichea</taxon>
        <taxon>Hypotrichia</taxon>
        <taxon>Euplotida</taxon>
        <taxon>Euplotidae</taxon>
        <taxon>Moneuplotes</taxon>
    </lineage>
</organism>
<keyword evidence="2" id="KW-0677">Repeat</keyword>
<dbReference type="InterPro" id="IPR011936">
    <property type="entry name" value="Myxo_disulph_rpt"/>
</dbReference>
<evidence type="ECO:0000256" key="4">
    <source>
        <dbReference type="SAM" id="MobiDB-lite"/>
    </source>
</evidence>
<keyword evidence="5" id="KW-1133">Transmembrane helix</keyword>
<feature type="transmembrane region" description="Helical" evidence="5">
    <location>
        <begin position="1394"/>
        <end position="1415"/>
    </location>
</feature>
<name>A0AAD1Y3M0_EUPCR</name>
<keyword evidence="5" id="KW-0812">Transmembrane</keyword>
<feature type="compositionally biased region" description="Acidic residues" evidence="4">
    <location>
        <begin position="1518"/>
        <end position="1530"/>
    </location>
</feature>
<feature type="signal peptide" evidence="6">
    <location>
        <begin position="1"/>
        <end position="23"/>
    </location>
</feature>
<dbReference type="Proteomes" id="UP001295684">
    <property type="component" value="Unassembled WGS sequence"/>
</dbReference>
<feature type="transmembrane region" description="Helical" evidence="5">
    <location>
        <begin position="1427"/>
        <end position="1451"/>
    </location>
</feature>
<feature type="transmembrane region" description="Helical" evidence="5">
    <location>
        <begin position="1118"/>
        <end position="1139"/>
    </location>
</feature>